<proteinExistence type="predicted"/>
<dbReference type="PRINTS" id="PR01966">
    <property type="entry name" value="TNFACTORR16"/>
</dbReference>
<dbReference type="GeneTree" id="ENSGT00730000110974"/>
<feature type="disulfide bond" evidence="1">
    <location>
        <begin position="44"/>
        <end position="57"/>
    </location>
</feature>
<name>A0A3Q2XE38_HIPCM</name>
<accession>A0A3Q2XE38</accession>
<reference evidence="3" key="2">
    <citation type="submission" date="2025-09" db="UniProtKB">
        <authorList>
            <consortium name="Ensembl"/>
        </authorList>
    </citation>
    <scope>IDENTIFICATION</scope>
</reference>
<evidence type="ECO:0000259" key="2">
    <source>
        <dbReference type="PROSITE" id="PS50050"/>
    </source>
</evidence>
<dbReference type="Ensembl" id="ENSHCOT00000010418.1">
    <property type="protein sequence ID" value="ENSHCOP00000002433.1"/>
    <property type="gene ID" value="ENSHCOG00000003575.1"/>
</dbReference>
<dbReference type="GO" id="GO:0048406">
    <property type="term" value="F:nerve growth factor binding"/>
    <property type="evidence" value="ECO:0007669"/>
    <property type="project" value="TreeGrafter"/>
</dbReference>
<protein>
    <recommendedName>
        <fullName evidence="2">TNFR-Cys domain-containing protein</fullName>
    </recommendedName>
</protein>
<evidence type="ECO:0000256" key="1">
    <source>
        <dbReference type="PROSITE-ProRule" id="PRU00206"/>
    </source>
</evidence>
<dbReference type="GO" id="GO:0005035">
    <property type="term" value="F:death receptor activity"/>
    <property type="evidence" value="ECO:0007669"/>
    <property type="project" value="TreeGrafter"/>
</dbReference>
<feature type="disulfide bond" evidence="1">
    <location>
        <begin position="107"/>
        <end position="122"/>
    </location>
</feature>
<dbReference type="Proteomes" id="UP000264820">
    <property type="component" value="Unplaced"/>
</dbReference>
<evidence type="ECO:0000313" key="3">
    <source>
        <dbReference type="Ensembl" id="ENSHCOP00000002433.1"/>
    </source>
</evidence>
<dbReference type="InterPro" id="IPR001368">
    <property type="entry name" value="TNFR/NGFR_Cys_rich_reg"/>
</dbReference>
<feature type="domain" description="TNFR-Cys" evidence="2">
    <location>
        <begin position="66"/>
        <end position="104"/>
    </location>
</feature>
<dbReference type="GO" id="GO:0005886">
    <property type="term" value="C:plasma membrane"/>
    <property type="evidence" value="ECO:0007669"/>
    <property type="project" value="TreeGrafter"/>
</dbReference>
<feature type="repeat" description="TNFR-Cys" evidence="1">
    <location>
        <begin position="66"/>
        <end position="104"/>
    </location>
</feature>
<feature type="domain" description="TNFR-Cys" evidence="2">
    <location>
        <begin position="106"/>
        <end position="147"/>
    </location>
</feature>
<dbReference type="SMART" id="SM00208">
    <property type="entry name" value="TNFR"/>
    <property type="match status" value="3"/>
</dbReference>
<dbReference type="FunFam" id="2.10.50.10:FF:000012">
    <property type="entry name" value="tumor necrosis factor receptor superfamily member 16"/>
    <property type="match status" value="1"/>
</dbReference>
<dbReference type="PROSITE" id="PS50050">
    <property type="entry name" value="TNFR_NGFR_2"/>
    <property type="match status" value="3"/>
</dbReference>
<dbReference type="GO" id="GO:0015026">
    <property type="term" value="F:coreceptor activity"/>
    <property type="evidence" value="ECO:0007669"/>
    <property type="project" value="TreeGrafter"/>
</dbReference>
<feature type="repeat" description="TNFR-Cys" evidence="1">
    <location>
        <begin position="106"/>
        <end position="147"/>
    </location>
</feature>
<dbReference type="PANTHER" id="PTHR46605">
    <property type="entry name" value="TUMOR NECROSIS FACTOR RECEPTOR"/>
    <property type="match status" value="1"/>
</dbReference>
<dbReference type="AlphaFoldDB" id="A0A3Q2XE38"/>
<dbReference type="PROSITE" id="PS00652">
    <property type="entry name" value="TNFR_NGFR_1"/>
    <property type="match status" value="1"/>
</dbReference>
<evidence type="ECO:0000313" key="4">
    <source>
        <dbReference type="Proteomes" id="UP000264820"/>
    </source>
</evidence>
<dbReference type="OMA" id="SHTEECH"/>
<feature type="disulfide bond" evidence="1">
    <location>
        <begin position="83"/>
        <end position="96"/>
    </location>
</feature>
<dbReference type="GO" id="GO:0007266">
    <property type="term" value="P:Rho protein signal transduction"/>
    <property type="evidence" value="ECO:0007669"/>
    <property type="project" value="TreeGrafter"/>
</dbReference>
<dbReference type="InterPro" id="IPR052302">
    <property type="entry name" value="Neurotrophin_rcpt-DD"/>
</dbReference>
<dbReference type="SUPFAM" id="SSF57586">
    <property type="entry name" value="TNF receptor-like"/>
    <property type="match status" value="2"/>
</dbReference>
<dbReference type="Pfam" id="PF00020">
    <property type="entry name" value="TNFR_c6"/>
    <property type="match status" value="3"/>
</dbReference>
<dbReference type="GO" id="GO:0009986">
    <property type="term" value="C:cell surface"/>
    <property type="evidence" value="ECO:0007669"/>
    <property type="project" value="TreeGrafter"/>
</dbReference>
<feature type="disulfide bond" evidence="1">
    <location>
        <begin position="47"/>
        <end position="65"/>
    </location>
</feature>
<feature type="repeat" description="TNFR-Cys" evidence="1">
    <location>
        <begin position="24"/>
        <end position="65"/>
    </location>
</feature>
<dbReference type="Gene3D" id="2.10.50.10">
    <property type="entry name" value="Tumor Necrosis Factor Receptor, subunit A, domain 2"/>
    <property type="match status" value="2"/>
</dbReference>
<comment type="caution">
    <text evidence="1">Lacks conserved residue(s) required for the propagation of feature annotation.</text>
</comment>
<keyword evidence="1" id="KW-1015">Disulfide bond</keyword>
<feature type="domain" description="TNFR-Cys" evidence="2">
    <location>
        <begin position="24"/>
        <end position="65"/>
    </location>
</feature>
<keyword evidence="4" id="KW-1185">Reference proteome</keyword>
<dbReference type="PANTHER" id="PTHR46605:SF6">
    <property type="entry name" value="NERVE GROWTH FACTOR RECEPTOR A (TNFR SUPERFAMILY, MEMBER 16)"/>
    <property type="match status" value="1"/>
</dbReference>
<reference evidence="3" key="1">
    <citation type="submission" date="2025-08" db="UniProtKB">
        <authorList>
            <consortium name="Ensembl"/>
        </authorList>
    </citation>
    <scope>IDENTIFICATION</scope>
</reference>
<organism evidence="3 4">
    <name type="scientific">Hippocampus comes</name>
    <name type="common">Tiger tail seahorse</name>
    <dbReference type="NCBI Taxonomy" id="109280"/>
    <lineage>
        <taxon>Eukaryota</taxon>
        <taxon>Metazoa</taxon>
        <taxon>Chordata</taxon>
        <taxon>Craniata</taxon>
        <taxon>Vertebrata</taxon>
        <taxon>Euteleostomi</taxon>
        <taxon>Actinopterygii</taxon>
        <taxon>Neopterygii</taxon>
        <taxon>Teleostei</taxon>
        <taxon>Neoteleostei</taxon>
        <taxon>Acanthomorphata</taxon>
        <taxon>Syngnathiaria</taxon>
        <taxon>Syngnathiformes</taxon>
        <taxon>Syngnathoidei</taxon>
        <taxon>Syngnathidae</taxon>
        <taxon>Hippocampus</taxon>
    </lineage>
</organism>
<sequence length="162" mass="17915">NNIFVIELGGPTTLTSALFTRYLRCQPGLDLQHNYSHTEECHACTQCTGLMRMETPCTDSNDAICVCRYNFYFDELSGRCEPCTVCPAGEGVFAHCEHDHDTVCEECVDFTFSDRDSSLDPCLPCTICDDETEIQLAHCTPVSDSVCHSKLIGNLDSSSSVH</sequence>
<dbReference type="InterPro" id="IPR022325">
    <property type="entry name" value="TNFR_16"/>
</dbReference>
<feature type="disulfide bond" evidence="1">
    <location>
        <begin position="86"/>
        <end position="104"/>
    </location>
</feature>